<feature type="domain" description="Retrotransposon gag" evidence="2">
    <location>
        <begin position="126"/>
        <end position="216"/>
    </location>
</feature>
<accession>A0A0G4HTM7</accession>
<reference evidence="3" key="1">
    <citation type="submission" date="2014-11" db="EMBL/GenBank/DDBJ databases">
        <authorList>
            <person name="Otto D Thomas"/>
            <person name="Naeem Raeece"/>
        </authorList>
    </citation>
    <scope>NUCLEOTIDE SEQUENCE</scope>
</reference>
<dbReference type="EMBL" id="CDMZ01003804">
    <property type="protein sequence ID" value="CEM47654.1"/>
    <property type="molecule type" value="Genomic_DNA"/>
</dbReference>
<gene>
    <name evidence="3" type="ORF">Cvel_31398</name>
</gene>
<organism evidence="3">
    <name type="scientific">Chromera velia CCMP2878</name>
    <dbReference type="NCBI Taxonomy" id="1169474"/>
    <lineage>
        <taxon>Eukaryota</taxon>
        <taxon>Sar</taxon>
        <taxon>Alveolata</taxon>
        <taxon>Colpodellida</taxon>
        <taxon>Chromeraceae</taxon>
        <taxon>Chromera</taxon>
    </lineage>
</organism>
<feature type="region of interest" description="Disordered" evidence="1">
    <location>
        <begin position="361"/>
        <end position="478"/>
    </location>
</feature>
<feature type="compositionally biased region" description="Basic and acidic residues" evidence="1">
    <location>
        <begin position="442"/>
        <end position="456"/>
    </location>
</feature>
<dbReference type="VEuPathDB" id="CryptoDB:Cvel_31398"/>
<protein>
    <recommendedName>
        <fullName evidence="2">Retrotransposon gag domain-containing protein</fullName>
    </recommendedName>
</protein>
<proteinExistence type="predicted"/>
<dbReference type="InterPro" id="IPR005162">
    <property type="entry name" value="Retrotrans_gag_dom"/>
</dbReference>
<feature type="compositionally biased region" description="Low complexity" evidence="1">
    <location>
        <begin position="371"/>
        <end position="381"/>
    </location>
</feature>
<dbReference type="AlphaFoldDB" id="A0A0G4HTM7"/>
<feature type="compositionally biased region" description="Polar residues" evidence="1">
    <location>
        <begin position="396"/>
        <end position="421"/>
    </location>
</feature>
<name>A0A0G4HTM7_9ALVE</name>
<dbReference type="Pfam" id="PF03732">
    <property type="entry name" value="Retrotrans_gag"/>
    <property type="match status" value="1"/>
</dbReference>
<dbReference type="PhylomeDB" id="A0A0G4HTM7"/>
<evidence type="ECO:0000313" key="3">
    <source>
        <dbReference type="EMBL" id="CEM47654.1"/>
    </source>
</evidence>
<feature type="compositionally biased region" description="Low complexity" evidence="1">
    <location>
        <begin position="425"/>
        <end position="438"/>
    </location>
</feature>
<evidence type="ECO:0000259" key="2">
    <source>
        <dbReference type="Pfam" id="PF03732"/>
    </source>
</evidence>
<evidence type="ECO:0000256" key="1">
    <source>
        <dbReference type="SAM" id="MobiDB-lite"/>
    </source>
</evidence>
<sequence>MSFEQFQAEVGATLLQVQQGLTAVQQTQQQQGQILAELQQRQMEQAAAAVQQPTDVQGDGMLFGGGQGGLPPQAPEVREQVPRTTLKNPDVFTGVREKAERWCTDMDDWFVNAQTAPERQLGLAKSYLSPELKDWFDLVKLEDGIGFCDWPALKDTLLRRYRDKHVRRAAKKKIAILRCTGTVSDYNNKFDVEALKLKKAGTSEWDLLDSYIEGLPPAVMFQTDRQEPQTLQEAMEKALDNKAWLQQASARGGKWAKGAGPIPGGFPPIDPTGPAPMELCGVRRGMPLCDPRLPQTLWEERWRRGLCLQCGDPNHQMRQCWNGLRGPPQARAMYTSPFGGWREPPQRVAWFPEFRRESSPPRRYYEGARYPSPSGSPSASGGREETRQPGKGFGSNVPSGGQGRTFSDTPSFGRRTSSPPRGSQPARRVGPRRVAGVRTIPGRREDDRVVVLREPEVFDPYEMSDGGEGEWETGRYGQ</sequence>